<protein>
    <submittedName>
        <fullName evidence="2">Uncharacterized protein</fullName>
    </submittedName>
</protein>
<gene>
    <name evidence="2" type="ORF">ZIOFF_075153</name>
</gene>
<name>A0A8J5EL36_ZINOF</name>
<sequence>MAEFSPELEDGERWLPADILKDVGARHPYDFTCPAPSGGRECFPRLAYLNTLARELASLGIFHHPAVSSPSLFSPSPHYFVRFPSPSFSLPLLVSSSLTSNFASHRRCSTYRWLDWRTMPSGSARFETGSRAQASTAGVAHPVAFYRFKRRWVPTGFPLRFKDIVRSSVKIRTNCRRHSEPVAENKARRSRGQGMDERRSELNASDLP</sequence>
<keyword evidence="3" id="KW-1185">Reference proteome</keyword>
<organism evidence="2 3">
    <name type="scientific">Zingiber officinale</name>
    <name type="common">Ginger</name>
    <name type="synonym">Amomum zingiber</name>
    <dbReference type="NCBI Taxonomy" id="94328"/>
    <lineage>
        <taxon>Eukaryota</taxon>
        <taxon>Viridiplantae</taxon>
        <taxon>Streptophyta</taxon>
        <taxon>Embryophyta</taxon>
        <taxon>Tracheophyta</taxon>
        <taxon>Spermatophyta</taxon>
        <taxon>Magnoliopsida</taxon>
        <taxon>Liliopsida</taxon>
        <taxon>Zingiberales</taxon>
        <taxon>Zingiberaceae</taxon>
        <taxon>Zingiber</taxon>
    </lineage>
</organism>
<dbReference type="AlphaFoldDB" id="A0A8J5EL36"/>
<dbReference type="EMBL" id="JACMSC010000095">
    <property type="protein sequence ID" value="KAG6467053.1"/>
    <property type="molecule type" value="Genomic_DNA"/>
</dbReference>
<dbReference type="Proteomes" id="UP000734854">
    <property type="component" value="Unassembled WGS sequence"/>
</dbReference>
<evidence type="ECO:0000256" key="1">
    <source>
        <dbReference type="SAM" id="MobiDB-lite"/>
    </source>
</evidence>
<evidence type="ECO:0000313" key="2">
    <source>
        <dbReference type="EMBL" id="KAG6467053.1"/>
    </source>
</evidence>
<proteinExistence type="predicted"/>
<comment type="caution">
    <text evidence="2">The sequence shown here is derived from an EMBL/GenBank/DDBJ whole genome shotgun (WGS) entry which is preliminary data.</text>
</comment>
<evidence type="ECO:0000313" key="3">
    <source>
        <dbReference type="Proteomes" id="UP000734854"/>
    </source>
</evidence>
<feature type="compositionally biased region" description="Basic and acidic residues" evidence="1">
    <location>
        <begin position="177"/>
        <end position="187"/>
    </location>
</feature>
<accession>A0A8J5EL36</accession>
<feature type="region of interest" description="Disordered" evidence="1">
    <location>
        <begin position="176"/>
        <end position="208"/>
    </location>
</feature>
<reference evidence="2 3" key="1">
    <citation type="submission" date="2020-08" db="EMBL/GenBank/DDBJ databases">
        <title>Plant Genome Project.</title>
        <authorList>
            <person name="Zhang R.-G."/>
        </authorList>
    </citation>
    <scope>NUCLEOTIDE SEQUENCE [LARGE SCALE GENOMIC DNA]</scope>
    <source>
        <tissue evidence="2">Rhizome</tissue>
    </source>
</reference>